<keyword evidence="1 2" id="KW-0193">Cuticle</keyword>
<dbReference type="PROSITE" id="PS51155">
    <property type="entry name" value="CHIT_BIND_RR_2"/>
    <property type="match status" value="1"/>
</dbReference>
<reference evidence="3 4" key="1">
    <citation type="submission" date="2024-03" db="EMBL/GenBank/DDBJ databases">
        <title>Adaptation during the transition from Ophiocordyceps entomopathogen to insect associate is accompanied by gene loss and intensified selection.</title>
        <authorList>
            <person name="Ward C.M."/>
            <person name="Onetto C.A."/>
            <person name="Borneman A.R."/>
        </authorList>
    </citation>
    <scope>NUCLEOTIDE SEQUENCE [LARGE SCALE GENOMIC DNA]</scope>
    <source>
        <strain evidence="3">AWRI1</strain>
        <tissue evidence="3">Single Adult Female</tissue>
    </source>
</reference>
<dbReference type="PANTHER" id="PTHR12236">
    <property type="entry name" value="STRUCTURAL CONTITUENT OF CUTICLE"/>
    <property type="match status" value="1"/>
</dbReference>
<evidence type="ECO:0000313" key="4">
    <source>
        <dbReference type="Proteomes" id="UP001367676"/>
    </source>
</evidence>
<dbReference type="GO" id="GO:0042302">
    <property type="term" value="F:structural constituent of cuticle"/>
    <property type="evidence" value="ECO:0007669"/>
    <property type="project" value="UniProtKB-UniRule"/>
</dbReference>
<proteinExistence type="predicted"/>
<dbReference type="Proteomes" id="UP001367676">
    <property type="component" value="Unassembled WGS sequence"/>
</dbReference>
<dbReference type="PRINTS" id="PR00947">
    <property type="entry name" value="CUTICLE"/>
</dbReference>
<comment type="caution">
    <text evidence="3">The sequence shown here is derived from an EMBL/GenBank/DDBJ whole genome shotgun (WGS) entry which is preliminary data.</text>
</comment>
<dbReference type="InterPro" id="IPR000618">
    <property type="entry name" value="Insect_cuticle"/>
</dbReference>
<name>A0AAN9Y9V1_9HEMI</name>
<protein>
    <submittedName>
        <fullName evidence="3">Uncharacterized protein</fullName>
    </submittedName>
</protein>
<dbReference type="InterPro" id="IPR031311">
    <property type="entry name" value="CHIT_BIND_RR_consensus"/>
</dbReference>
<sequence>MGALVAFYNLKTPGSYSYNYGVHDPSTGDIKHQHEERRGHFVKGEYGLVEPDGSVRTVHYTADPVNGFNAHVEKTPPIQKHLPRKLFIPAVKTTRRKPIVPPLSVIPPVVPVPELSLLDYNQIYDEVVYLGDQFNQEPVLDYDINVALL</sequence>
<dbReference type="InterPro" id="IPR051217">
    <property type="entry name" value="Insect_Cuticle_Struc_Prot"/>
</dbReference>
<dbReference type="PANTHER" id="PTHR12236:SF95">
    <property type="entry name" value="CUTICULAR PROTEIN 76BD, ISOFORM C-RELATED"/>
    <property type="match status" value="1"/>
</dbReference>
<keyword evidence="4" id="KW-1185">Reference proteome</keyword>
<gene>
    <name evidence="3" type="ORF">V9T40_003588</name>
</gene>
<dbReference type="GO" id="GO:0031012">
    <property type="term" value="C:extracellular matrix"/>
    <property type="evidence" value="ECO:0007669"/>
    <property type="project" value="TreeGrafter"/>
</dbReference>
<dbReference type="PROSITE" id="PS00233">
    <property type="entry name" value="CHIT_BIND_RR_1"/>
    <property type="match status" value="1"/>
</dbReference>
<dbReference type="Pfam" id="PF00379">
    <property type="entry name" value="Chitin_bind_4"/>
    <property type="match status" value="1"/>
</dbReference>
<dbReference type="EMBL" id="JBBCAQ010000006">
    <property type="protein sequence ID" value="KAK7603589.1"/>
    <property type="molecule type" value="Genomic_DNA"/>
</dbReference>
<dbReference type="GO" id="GO:0005615">
    <property type="term" value="C:extracellular space"/>
    <property type="evidence" value="ECO:0007669"/>
    <property type="project" value="TreeGrafter"/>
</dbReference>
<evidence type="ECO:0000256" key="2">
    <source>
        <dbReference type="PROSITE-ProRule" id="PRU00497"/>
    </source>
</evidence>
<evidence type="ECO:0000313" key="3">
    <source>
        <dbReference type="EMBL" id="KAK7603589.1"/>
    </source>
</evidence>
<evidence type="ECO:0000256" key="1">
    <source>
        <dbReference type="ARBA" id="ARBA00022460"/>
    </source>
</evidence>
<accession>A0AAN9Y9V1</accession>
<organism evidence="3 4">
    <name type="scientific">Parthenolecanium corni</name>
    <dbReference type="NCBI Taxonomy" id="536013"/>
    <lineage>
        <taxon>Eukaryota</taxon>
        <taxon>Metazoa</taxon>
        <taxon>Ecdysozoa</taxon>
        <taxon>Arthropoda</taxon>
        <taxon>Hexapoda</taxon>
        <taxon>Insecta</taxon>
        <taxon>Pterygota</taxon>
        <taxon>Neoptera</taxon>
        <taxon>Paraneoptera</taxon>
        <taxon>Hemiptera</taxon>
        <taxon>Sternorrhyncha</taxon>
        <taxon>Coccoidea</taxon>
        <taxon>Coccidae</taxon>
        <taxon>Parthenolecanium</taxon>
    </lineage>
</organism>
<dbReference type="AlphaFoldDB" id="A0AAN9Y9V1"/>